<evidence type="ECO:0000256" key="2">
    <source>
        <dbReference type="SAM" id="SignalP"/>
    </source>
</evidence>
<dbReference type="InterPro" id="IPR027385">
    <property type="entry name" value="Beta-barrel_OMP"/>
</dbReference>
<gene>
    <name evidence="4" type="ORF">D9F05_15260</name>
</gene>
<reference evidence="4" key="1">
    <citation type="submission" date="2018-10" db="EMBL/GenBank/DDBJ databases">
        <authorList>
            <consortium name="NARMS: The National Antimicrobial Resistance Monitoring System"/>
        </authorList>
    </citation>
    <scope>NUCLEOTIDE SEQUENCE [LARGE SCALE GENOMIC DNA]</scope>
    <source>
        <strain evidence="4">CVM N17EC0388</strain>
    </source>
</reference>
<dbReference type="InterPro" id="IPR011250">
    <property type="entry name" value="OMP/PagP_B-barrel"/>
</dbReference>
<evidence type="ECO:0000259" key="3">
    <source>
        <dbReference type="Pfam" id="PF13505"/>
    </source>
</evidence>
<dbReference type="AlphaFoldDB" id="A0A3L0W5P9"/>
<dbReference type="Pfam" id="PF13505">
    <property type="entry name" value="OMP_b-brl"/>
    <property type="match status" value="1"/>
</dbReference>
<name>A0A3L0W5P9_ECOLX</name>
<organism evidence="4">
    <name type="scientific">Escherichia coli</name>
    <dbReference type="NCBI Taxonomy" id="562"/>
    <lineage>
        <taxon>Bacteria</taxon>
        <taxon>Pseudomonadati</taxon>
        <taxon>Pseudomonadota</taxon>
        <taxon>Gammaproteobacteria</taxon>
        <taxon>Enterobacterales</taxon>
        <taxon>Enterobacteriaceae</taxon>
        <taxon>Escherichia</taxon>
    </lineage>
</organism>
<dbReference type="EMBL" id="RNRV01000028">
    <property type="protein sequence ID" value="MHO05717.1"/>
    <property type="molecule type" value="Genomic_DNA"/>
</dbReference>
<proteinExistence type="predicted"/>
<dbReference type="SUPFAM" id="SSF56925">
    <property type="entry name" value="OMPA-like"/>
    <property type="match status" value="1"/>
</dbReference>
<protein>
    <submittedName>
        <fullName evidence="4">Porin family protein</fullName>
    </submittedName>
</protein>
<accession>A0A3L0W5P9</accession>
<dbReference type="PROSITE" id="PS51257">
    <property type="entry name" value="PROKAR_LIPOPROTEIN"/>
    <property type="match status" value="1"/>
</dbReference>
<sequence>MNTFNKALVFSLLGLGISTAACAEGWYAGLDLITSKADLDGMAQQAYDAKLMDDRLDGGSLIVGYSFKPWLAIEGGLHAQQMSQLMWITSSVATGFVDTTIDTRSISLAAKFSQPLAYGFSAYAKPGLAYTRTEVEVIGNGSIPALGVNEQGRIDEAKGRVHPNLEVGFDYAFNSSISAGIGYERQFSALTLGDDHHSMDTFKLGLRYHF</sequence>
<comment type="caution">
    <text evidence="4">The sequence shown here is derived from an EMBL/GenBank/DDBJ whole genome shotgun (WGS) entry which is preliminary data.</text>
</comment>
<keyword evidence="1 2" id="KW-0732">Signal</keyword>
<feature type="signal peptide" evidence="2">
    <location>
        <begin position="1"/>
        <end position="23"/>
    </location>
</feature>
<evidence type="ECO:0000256" key="1">
    <source>
        <dbReference type="ARBA" id="ARBA00022729"/>
    </source>
</evidence>
<feature type="domain" description="Outer membrane protein beta-barrel" evidence="3">
    <location>
        <begin position="10"/>
        <end position="210"/>
    </location>
</feature>
<evidence type="ECO:0000313" key="4">
    <source>
        <dbReference type="EMBL" id="MHO05717.1"/>
    </source>
</evidence>
<dbReference type="Gene3D" id="2.40.160.20">
    <property type="match status" value="1"/>
</dbReference>
<feature type="chain" id="PRO_5018317346" evidence="2">
    <location>
        <begin position="24"/>
        <end position="210"/>
    </location>
</feature>